<keyword evidence="3" id="KW-0677">Repeat</keyword>
<organism evidence="12 13">
    <name type="scientific">Priapulus caudatus</name>
    <name type="common">Priapulid worm</name>
    <dbReference type="NCBI Taxonomy" id="37621"/>
    <lineage>
        <taxon>Eukaryota</taxon>
        <taxon>Metazoa</taxon>
        <taxon>Ecdysozoa</taxon>
        <taxon>Scalidophora</taxon>
        <taxon>Priapulida</taxon>
        <taxon>Priapulimorpha</taxon>
        <taxon>Priapulimorphida</taxon>
        <taxon>Priapulidae</taxon>
        <taxon>Priapulus</taxon>
    </lineage>
</organism>
<dbReference type="Gene3D" id="3.30.160.60">
    <property type="entry name" value="Classic Zinc Finger"/>
    <property type="match status" value="3"/>
</dbReference>
<reference evidence="13" key="1">
    <citation type="submission" date="2025-08" db="UniProtKB">
        <authorList>
            <consortium name="RefSeq"/>
        </authorList>
    </citation>
    <scope>IDENTIFICATION</scope>
</reference>
<accession>A0ABM1DT79</accession>
<dbReference type="InterPro" id="IPR013087">
    <property type="entry name" value="Znf_C2H2_type"/>
</dbReference>
<evidence type="ECO:0000256" key="4">
    <source>
        <dbReference type="ARBA" id="ARBA00022771"/>
    </source>
</evidence>
<dbReference type="SMART" id="SM00355">
    <property type="entry name" value="ZnF_C2H2"/>
    <property type="match status" value="5"/>
</dbReference>
<evidence type="ECO:0000256" key="3">
    <source>
        <dbReference type="ARBA" id="ARBA00022737"/>
    </source>
</evidence>
<evidence type="ECO:0000256" key="6">
    <source>
        <dbReference type="ARBA" id="ARBA00023015"/>
    </source>
</evidence>
<feature type="compositionally biased region" description="Low complexity" evidence="10">
    <location>
        <begin position="128"/>
        <end position="147"/>
    </location>
</feature>
<protein>
    <submittedName>
        <fullName evidence="13">Insulinoma-associated protein 1a-like</fullName>
    </submittedName>
</protein>
<feature type="domain" description="C2H2-type" evidence="11">
    <location>
        <begin position="473"/>
        <end position="501"/>
    </location>
</feature>
<name>A0ABM1DT79_PRICU</name>
<keyword evidence="12" id="KW-1185">Reference proteome</keyword>
<comment type="subcellular location">
    <subcellularLocation>
        <location evidence="1">Nucleus</location>
    </subcellularLocation>
</comment>
<feature type="region of interest" description="Disordered" evidence="10">
    <location>
        <begin position="173"/>
        <end position="224"/>
    </location>
</feature>
<evidence type="ECO:0000256" key="8">
    <source>
        <dbReference type="ARBA" id="ARBA00023242"/>
    </source>
</evidence>
<dbReference type="SUPFAM" id="SSF57667">
    <property type="entry name" value="beta-beta-alpha zinc fingers"/>
    <property type="match status" value="3"/>
</dbReference>
<dbReference type="InterPro" id="IPR042972">
    <property type="entry name" value="INSM1/2"/>
</dbReference>
<keyword evidence="2" id="KW-0479">Metal-binding</keyword>
<feature type="domain" description="C2H2-type" evidence="11">
    <location>
        <begin position="446"/>
        <end position="473"/>
    </location>
</feature>
<evidence type="ECO:0000313" key="13">
    <source>
        <dbReference type="RefSeq" id="XP_014663150.1"/>
    </source>
</evidence>
<feature type="region of interest" description="Disordered" evidence="10">
    <location>
        <begin position="108"/>
        <end position="147"/>
    </location>
</feature>
<dbReference type="GeneID" id="106805895"/>
<feature type="compositionally biased region" description="Basic and acidic residues" evidence="10">
    <location>
        <begin position="26"/>
        <end position="41"/>
    </location>
</feature>
<keyword evidence="6" id="KW-0805">Transcription regulation</keyword>
<dbReference type="RefSeq" id="XP_014663150.1">
    <property type="nucleotide sequence ID" value="XM_014807664.1"/>
</dbReference>
<keyword evidence="5" id="KW-0862">Zinc</keyword>
<keyword evidence="7" id="KW-0804">Transcription</keyword>
<feature type="region of interest" description="Disordered" evidence="10">
    <location>
        <begin position="342"/>
        <end position="375"/>
    </location>
</feature>
<evidence type="ECO:0000256" key="7">
    <source>
        <dbReference type="ARBA" id="ARBA00023163"/>
    </source>
</evidence>
<dbReference type="PANTHER" id="PTHR15065">
    <property type="entry name" value="INSULINOMA-ASSOCIATED 1"/>
    <property type="match status" value="1"/>
</dbReference>
<proteinExistence type="predicted"/>
<evidence type="ECO:0000256" key="5">
    <source>
        <dbReference type="ARBA" id="ARBA00022833"/>
    </source>
</evidence>
<feature type="compositionally biased region" description="Basic and acidic residues" evidence="10">
    <location>
        <begin position="354"/>
        <end position="374"/>
    </location>
</feature>
<feature type="domain" description="C2H2-type" evidence="11">
    <location>
        <begin position="383"/>
        <end position="411"/>
    </location>
</feature>
<evidence type="ECO:0000313" key="12">
    <source>
        <dbReference type="Proteomes" id="UP000695022"/>
    </source>
</evidence>
<dbReference type="PROSITE" id="PS00028">
    <property type="entry name" value="ZINC_FINGER_C2H2_1"/>
    <property type="match status" value="4"/>
</dbReference>
<dbReference type="Pfam" id="PF00096">
    <property type="entry name" value="zf-C2H2"/>
    <property type="match status" value="3"/>
</dbReference>
<gene>
    <name evidence="13" type="primary">LOC106805895</name>
</gene>
<feature type="domain" description="C2H2-type" evidence="11">
    <location>
        <begin position="322"/>
        <end position="349"/>
    </location>
</feature>
<dbReference type="Proteomes" id="UP000695022">
    <property type="component" value="Unplaced"/>
</dbReference>
<evidence type="ECO:0000259" key="11">
    <source>
        <dbReference type="PROSITE" id="PS50157"/>
    </source>
</evidence>
<evidence type="ECO:0000256" key="10">
    <source>
        <dbReference type="SAM" id="MobiDB-lite"/>
    </source>
</evidence>
<feature type="compositionally biased region" description="Basic residues" evidence="10">
    <location>
        <begin position="213"/>
        <end position="223"/>
    </location>
</feature>
<evidence type="ECO:0000256" key="1">
    <source>
        <dbReference type="ARBA" id="ARBA00004123"/>
    </source>
</evidence>
<dbReference type="PROSITE" id="PS50157">
    <property type="entry name" value="ZINC_FINGER_C2H2_2"/>
    <property type="match status" value="4"/>
</dbReference>
<evidence type="ECO:0000256" key="9">
    <source>
        <dbReference type="PROSITE-ProRule" id="PRU00042"/>
    </source>
</evidence>
<evidence type="ECO:0000256" key="2">
    <source>
        <dbReference type="ARBA" id="ARBA00022723"/>
    </source>
</evidence>
<keyword evidence="4 9" id="KW-0863">Zinc-finger</keyword>
<feature type="compositionally biased region" description="Low complexity" evidence="10">
    <location>
        <begin position="178"/>
        <end position="201"/>
    </location>
</feature>
<sequence length="511" mass="56005">MPRGFLVKRRARPHVCVSYRAASVSDDDRSDDRSDSDDHTDVGSQSAWSPEPARNGNWNVGRPRDENAHQAAWSPEPPAGGRAWMPTLCRPDKWSPELWRAARSSPIRVPLYRGGGGGGDSVSDRDSPLSLDSRSPGSTASSSPLPLSIHPYFTAGTSPLLYINGFDKLSVHSPGNMPATPKRATPTRPDNSSSPSSMSSPSKRRLVGDHGKPRTPKKSRAARRLCLDDETASPVSGTIIRAARDSDDAAADNNAGDDIVVEKCADIDAALNLVAMTPEACADLAKIENRIGAYVCQLCKHRYEDAFQLAQHRCSRIVYIEYRCPECDKVFNCPANLASHRRWHKPKPEATSPPREEKSDGGDAPREEQRRLEETTCNSEGEYRCGTCGKTFKRQAYLRKHMQAHHVGGAPATPPRRPPTFDGGADRVRHVLALHGGAAGAALRQHRCIVCGCGFGTRAELDKHARTHVSDTYPCKYCDSTFFTSPGLTRHINKCHPTENRQVILLQLPTI</sequence>
<keyword evidence="8" id="KW-0539">Nucleus</keyword>
<dbReference type="InterPro" id="IPR036236">
    <property type="entry name" value="Znf_C2H2_sf"/>
</dbReference>
<feature type="region of interest" description="Disordered" evidence="10">
    <location>
        <begin position="20"/>
        <end position="87"/>
    </location>
</feature>
<dbReference type="PANTHER" id="PTHR15065:SF4">
    <property type="entry name" value="LD18634P"/>
    <property type="match status" value="1"/>
</dbReference>